<dbReference type="EMBL" id="JAIZAY010000001">
    <property type="protein sequence ID" value="KAJ8048490.1"/>
    <property type="molecule type" value="Genomic_DNA"/>
</dbReference>
<proteinExistence type="predicted"/>
<dbReference type="Pfam" id="PF20209">
    <property type="entry name" value="DUF6570"/>
    <property type="match status" value="1"/>
</dbReference>
<feature type="domain" description="DUF6570" evidence="2">
    <location>
        <begin position="7"/>
        <end position="130"/>
    </location>
</feature>
<accession>A0A9Q1CP56</accession>
<organism evidence="3 4">
    <name type="scientific">Holothuria leucospilota</name>
    <name type="common">Black long sea cucumber</name>
    <name type="synonym">Mertensiothuria leucospilota</name>
    <dbReference type="NCBI Taxonomy" id="206669"/>
    <lineage>
        <taxon>Eukaryota</taxon>
        <taxon>Metazoa</taxon>
        <taxon>Echinodermata</taxon>
        <taxon>Eleutherozoa</taxon>
        <taxon>Echinozoa</taxon>
        <taxon>Holothuroidea</taxon>
        <taxon>Aspidochirotacea</taxon>
        <taxon>Aspidochirotida</taxon>
        <taxon>Holothuriidae</taxon>
        <taxon>Holothuria</taxon>
    </lineage>
</organism>
<reference evidence="3" key="1">
    <citation type="submission" date="2021-10" db="EMBL/GenBank/DDBJ databases">
        <title>Tropical sea cucumber genome reveals ecological adaptation and Cuvierian tubules defense mechanism.</title>
        <authorList>
            <person name="Chen T."/>
        </authorList>
    </citation>
    <scope>NUCLEOTIDE SEQUENCE</scope>
    <source>
        <strain evidence="3">Nanhai2018</strain>
        <tissue evidence="3">Muscle</tissue>
    </source>
</reference>
<protein>
    <recommendedName>
        <fullName evidence="2">DUF6570 domain-containing protein</fullName>
    </recommendedName>
</protein>
<dbReference type="OrthoDB" id="8123539at2759"/>
<evidence type="ECO:0000259" key="2">
    <source>
        <dbReference type="Pfam" id="PF20209"/>
    </source>
</evidence>
<dbReference type="AlphaFoldDB" id="A0A9Q1CP56"/>
<evidence type="ECO:0000313" key="3">
    <source>
        <dbReference type="EMBL" id="KAJ8048490.1"/>
    </source>
</evidence>
<comment type="caution">
    <text evidence="3">The sequence shown here is derived from an EMBL/GenBank/DDBJ whole genome shotgun (WGS) entry which is preliminary data.</text>
</comment>
<feature type="region of interest" description="Disordered" evidence="1">
    <location>
        <begin position="195"/>
        <end position="225"/>
    </location>
</feature>
<evidence type="ECO:0000313" key="4">
    <source>
        <dbReference type="Proteomes" id="UP001152320"/>
    </source>
</evidence>
<name>A0A9Q1CP56_HOLLE</name>
<gene>
    <name evidence="3" type="ORF">HOLleu_00829</name>
</gene>
<dbReference type="Proteomes" id="UP001152320">
    <property type="component" value="Chromosome 1"/>
</dbReference>
<keyword evidence="4" id="KW-1185">Reference proteome</keyword>
<dbReference type="InterPro" id="IPR046700">
    <property type="entry name" value="DUF6570"/>
</dbReference>
<sequence length="434" mass="48674">MMKLKIQCQAQVNNMKPSDQPPELSQLNCLERHLIAPVIPFMKISSLPKGAQKGLCGPVVCVVSNVTATAMQLPRLMDDDSLVKVKLKRKLQYKGHHLFQTVNPHRIHSALSILKTINPHYENISIEDENPVDFQEPLQSSTESTSEPVVNRITSTKNVITNCPVTSVTITEDTETNTGDLSLVENVQTCHSGNEIEQNSQNLDTVPSQDLSDIQNGNQQGESNLSQTSAPLYTCLQPTDIAQIVAEHVDDTVLCVAPGEGQQFLSIFNSEGPAFTTLFPDGKNTFKEQRMVKISPKRYFNARLLSYDTRFAQNPEYIFFAPYTTELHEILSSISIAMRKGSKRTSAGRIITSSMFQNKESIHQILSKDDGYYFMKKIRGTPAYWECSMRDLFAMVRQLGIPTWFCSFSAAGRRWTIIDEAILQQQGKAIPKKH</sequence>
<evidence type="ECO:0000256" key="1">
    <source>
        <dbReference type="SAM" id="MobiDB-lite"/>
    </source>
</evidence>